<evidence type="ECO:0000313" key="2">
    <source>
        <dbReference type="EMBL" id="MFC5296615.1"/>
    </source>
</evidence>
<comment type="caution">
    <text evidence="2">The sequence shown here is derived from an EMBL/GenBank/DDBJ whole genome shotgun (WGS) entry which is preliminary data.</text>
</comment>
<feature type="chain" id="PRO_5045731666" evidence="1">
    <location>
        <begin position="36"/>
        <end position="101"/>
    </location>
</feature>
<keyword evidence="3" id="KW-1185">Reference proteome</keyword>
<proteinExistence type="predicted"/>
<dbReference type="Gene3D" id="3.10.350.10">
    <property type="entry name" value="LysM domain"/>
    <property type="match status" value="1"/>
</dbReference>
<dbReference type="RefSeq" id="WP_226849661.1">
    <property type="nucleotide sequence ID" value="NZ_BAAAIR010000046.1"/>
</dbReference>
<name>A0ABW0FFH9_9MICO</name>
<accession>A0ABW0FFH9</accession>
<keyword evidence="1" id="KW-0732">Signal</keyword>
<dbReference type="InterPro" id="IPR036779">
    <property type="entry name" value="LysM_dom_sf"/>
</dbReference>
<protein>
    <submittedName>
        <fullName evidence="2">Peptidoglycan-binding protein LysM</fullName>
    </submittedName>
</protein>
<dbReference type="GeneID" id="303298493"/>
<dbReference type="InterPro" id="IPR018392">
    <property type="entry name" value="LysM"/>
</dbReference>
<dbReference type="EMBL" id="JBHSLN010000012">
    <property type="protein sequence ID" value="MFC5296615.1"/>
    <property type="molecule type" value="Genomic_DNA"/>
</dbReference>
<gene>
    <name evidence="2" type="ORF">ACFPK8_03765</name>
</gene>
<organism evidence="2 3">
    <name type="scientific">Brachybacterium tyrofermentans</name>
    <dbReference type="NCBI Taxonomy" id="47848"/>
    <lineage>
        <taxon>Bacteria</taxon>
        <taxon>Bacillati</taxon>
        <taxon>Actinomycetota</taxon>
        <taxon>Actinomycetes</taxon>
        <taxon>Micrococcales</taxon>
        <taxon>Dermabacteraceae</taxon>
        <taxon>Brachybacterium</taxon>
    </lineage>
</organism>
<dbReference type="CDD" id="cd00118">
    <property type="entry name" value="LysM"/>
    <property type="match status" value="1"/>
</dbReference>
<feature type="signal peptide" evidence="1">
    <location>
        <begin position="1"/>
        <end position="35"/>
    </location>
</feature>
<dbReference type="Proteomes" id="UP001595937">
    <property type="component" value="Unassembled WGS sequence"/>
</dbReference>
<sequence length="101" mass="10606">MTRRGRMLLTAIAFLLGLAVAAAALLVFGIPAALAGGADDDAVTVTVQEGDTLWGYAEEYAPEGMSPHEFVVEARTVNQLPTGRVSVGQELEMPVFDGASR</sequence>
<evidence type="ECO:0000313" key="3">
    <source>
        <dbReference type="Proteomes" id="UP001595937"/>
    </source>
</evidence>
<reference evidence="3" key="1">
    <citation type="journal article" date="2019" name="Int. J. Syst. Evol. Microbiol.">
        <title>The Global Catalogue of Microorganisms (GCM) 10K type strain sequencing project: providing services to taxonomists for standard genome sequencing and annotation.</title>
        <authorList>
            <consortium name="The Broad Institute Genomics Platform"/>
            <consortium name="The Broad Institute Genome Sequencing Center for Infectious Disease"/>
            <person name="Wu L."/>
            <person name="Ma J."/>
        </authorList>
    </citation>
    <scope>NUCLEOTIDE SEQUENCE [LARGE SCALE GENOMIC DNA]</scope>
    <source>
        <strain evidence="3">CGMCC 1.16455</strain>
    </source>
</reference>
<evidence type="ECO:0000256" key="1">
    <source>
        <dbReference type="SAM" id="SignalP"/>
    </source>
</evidence>